<gene>
    <name evidence="1" type="ORF">CTM62_06205</name>
</gene>
<organism evidence="1 2">
    <name type="scientific">Prevotella intermedia</name>
    <dbReference type="NCBI Taxonomy" id="28131"/>
    <lineage>
        <taxon>Bacteria</taxon>
        <taxon>Pseudomonadati</taxon>
        <taxon>Bacteroidota</taxon>
        <taxon>Bacteroidia</taxon>
        <taxon>Bacteroidales</taxon>
        <taxon>Prevotellaceae</taxon>
        <taxon>Prevotella</taxon>
    </lineage>
</organism>
<dbReference type="RefSeq" id="WP_100019318.1">
    <property type="nucleotide sequence ID" value="NZ_CP024723.1"/>
</dbReference>
<proteinExistence type="predicted"/>
<accession>A0A2D3L7D3</accession>
<sequence length="73" mass="8668">MYIDKDSWGKYSINDLSERELFLLREALRVYVQLNLGRIHPMDNVAILSFDHQFNSITRNGKEKQQKMELPGR</sequence>
<name>A0A2D3L7D3_PREIN</name>
<evidence type="ECO:0000313" key="2">
    <source>
        <dbReference type="Proteomes" id="UP000229630"/>
    </source>
</evidence>
<evidence type="ECO:0000313" key="1">
    <source>
        <dbReference type="EMBL" id="ATV26350.1"/>
    </source>
</evidence>
<dbReference type="EMBL" id="CP024723">
    <property type="protein sequence ID" value="ATV26350.1"/>
    <property type="molecule type" value="Genomic_DNA"/>
</dbReference>
<dbReference type="Proteomes" id="UP000229630">
    <property type="component" value="Chromosome 1"/>
</dbReference>
<keyword evidence="1" id="KW-0808">Transferase</keyword>
<protein>
    <submittedName>
        <fullName evidence="1">Ornithine aminotransferase</fullName>
    </submittedName>
</protein>
<keyword evidence="1" id="KW-0032">Aminotransferase</keyword>
<dbReference type="AlphaFoldDB" id="A0A2D3L7D3"/>
<dbReference type="GO" id="GO:0008483">
    <property type="term" value="F:transaminase activity"/>
    <property type="evidence" value="ECO:0007669"/>
    <property type="project" value="UniProtKB-KW"/>
</dbReference>
<reference evidence="1 2" key="1">
    <citation type="submission" date="2017-11" db="EMBL/GenBank/DDBJ databases">
        <title>Genome sequencing of Prevotella intermedia KCOM 2837.</title>
        <authorList>
            <person name="Kook J.-K."/>
            <person name="Park S.-N."/>
            <person name="Lim Y.K."/>
        </authorList>
    </citation>
    <scope>NUCLEOTIDE SEQUENCE [LARGE SCALE GENOMIC DNA]</scope>
    <source>
        <strain evidence="1 2">KCOM 2837</strain>
    </source>
</reference>